<dbReference type="GO" id="GO:0005789">
    <property type="term" value="C:endoplasmic reticulum membrane"/>
    <property type="evidence" value="ECO:0007669"/>
    <property type="project" value="TreeGrafter"/>
</dbReference>
<evidence type="ECO:0000313" key="10">
    <source>
        <dbReference type="Proteomes" id="UP000095085"/>
    </source>
</evidence>
<dbReference type="InterPro" id="IPR051136">
    <property type="entry name" value="Intracellular_Lectin-GPT"/>
</dbReference>
<keyword evidence="3" id="KW-0732">Signal</keyword>
<keyword evidence="2 7" id="KW-0812">Transmembrane</keyword>
<sequence length="419" mass="47987">MSFITKVRASRPLQIVILILFALVTYYQFFTKSNDSYTPEELNSLLQNKDESTVAIKKVELTNQGLHKPYLDSVSLKLKDWDIGGNTLIKNNDYVRLTGDNQHQVGNLFNKFPIQAESFEMELTFHIHSKTTNGLVGDGFAIWFLDEKSPIGDVFGSKNYFNGLGIMIDTYKNGKRGHFPFVNLMLGDGKTFYNKETDGFETRLAGCVAKSLLNPTSKISKARIVYIKDGYLSLDFNYNGIDEDWQNCVTLTNVLLPPVKYLGFSSENGDLTEAVDLLENKIFALYNPDEEGVFIESVDQLTNLIKEQAEADQQVAEDFKKGGGRHRSFKKKKTSGERRKSLKRLKNAEKRLKERERELRIAKYGDAETTFLSNLLNKIWKLIIWVFYIILTILVAWILFSIYRVQKQQRKSKTTGLLD</sequence>
<dbReference type="STRING" id="984485.A0A1E4RHX7"/>
<dbReference type="SUPFAM" id="SSF49899">
    <property type="entry name" value="Concanavalin A-like lectins/glucanases"/>
    <property type="match status" value="1"/>
</dbReference>
<keyword evidence="4 7" id="KW-1133">Transmembrane helix</keyword>
<organism evidence="9 10">
    <name type="scientific">Hyphopichia burtonii NRRL Y-1933</name>
    <dbReference type="NCBI Taxonomy" id="984485"/>
    <lineage>
        <taxon>Eukaryota</taxon>
        <taxon>Fungi</taxon>
        <taxon>Dikarya</taxon>
        <taxon>Ascomycota</taxon>
        <taxon>Saccharomycotina</taxon>
        <taxon>Pichiomycetes</taxon>
        <taxon>Debaryomycetaceae</taxon>
        <taxon>Hyphopichia</taxon>
    </lineage>
</organism>
<dbReference type="GeneID" id="30993279"/>
<proteinExistence type="predicted"/>
<evidence type="ECO:0000256" key="2">
    <source>
        <dbReference type="ARBA" id="ARBA00022692"/>
    </source>
</evidence>
<dbReference type="InterPro" id="IPR005052">
    <property type="entry name" value="Lectin_leg"/>
</dbReference>
<keyword evidence="9" id="KW-0430">Lectin</keyword>
<keyword evidence="10" id="KW-1185">Reference proteome</keyword>
<dbReference type="GO" id="GO:0006888">
    <property type="term" value="P:endoplasmic reticulum to Golgi vesicle-mediated transport"/>
    <property type="evidence" value="ECO:0007669"/>
    <property type="project" value="TreeGrafter"/>
</dbReference>
<feature type="compositionally biased region" description="Basic residues" evidence="6">
    <location>
        <begin position="322"/>
        <end position="333"/>
    </location>
</feature>
<evidence type="ECO:0000256" key="6">
    <source>
        <dbReference type="SAM" id="MobiDB-lite"/>
    </source>
</evidence>
<accession>A0A1E4RHX7</accession>
<evidence type="ECO:0000256" key="5">
    <source>
        <dbReference type="ARBA" id="ARBA00023136"/>
    </source>
</evidence>
<dbReference type="RefSeq" id="XP_020075935.1">
    <property type="nucleotide sequence ID" value="XM_020218729.1"/>
</dbReference>
<feature type="region of interest" description="Disordered" evidence="6">
    <location>
        <begin position="322"/>
        <end position="341"/>
    </location>
</feature>
<dbReference type="PANTHER" id="PTHR12223">
    <property type="entry name" value="VESICULAR MANNOSE-BINDING LECTIN"/>
    <property type="match status" value="1"/>
</dbReference>
<dbReference type="GO" id="GO:0005537">
    <property type="term" value="F:D-mannose binding"/>
    <property type="evidence" value="ECO:0007669"/>
    <property type="project" value="TreeGrafter"/>
</dbReference>
<dbReference type="GO" id="GO:0000139">
    <property type="term" value="C:Golgi membrane"/>
    <property type="evidence" value="ECO:0007669"/>
    <property type="project" value="TreeGrafter"/>
</dbReference>
<dbReference type="OrthoDB" id="270293at2759"/>
<protein>
    <submittedName>
        <fullName evidence="9">Concanavalin A-like lectin/glucanase</fullName>
    </submittedName>
</protein>
<evidence type="ECO:0000313" key="9">
    <source>
        <dbReference type="EMBL" id="ODV66868.1"/>
    </source>
</evidence>
<dbReference type="PROSITE" id="PS51328">
    <property type="entry name" value="L_LECTIN_LIKE"/>
    <property type="match status" value="1"/>
</dbReference>
<reference evidence="10" key="1">
    <citation type="submission" date="2016-05" db="EMBL/GenBank/DDBJ databases">
        <title>Comparative genomics of biotechnologically important yeasts.</title>
        <authorList>
            <consortium name="DOE Joint Genome Institute"/>
            <person name="Riley R."/>
            <person name="Haridas S."/>
            <person name="Wolfe K.H."/>
            <person name="Lopes M.R."/>
            <person name="Hittinger C.T."/>
            <person name="Goker M."/>
            <person name="Salamov A."/>
            <person name="Wisecaver J."/>
            <person name="Long T.M."/>
            <person name="Aerts A.L."/>
            <person name="Barry K."/>
            <person name="Choi C."/>
            <person name="Clum A."/>
            <person name="Coughlan A.Y."/>
            <person name="Deshpande S."/>
            <person name="Douglass A.P."/>
            <person name="Hanson S.J."/>
            <person name="Klenk H.-P."/>
            <person name="Labutti K."/>
            <person name="Lapidus A."/>
            <person name="Lindquist E."/>
            <person name="Lipzen A."/>
            <person name="Meier-Kolthoff J.P."/>
            <person name="Ohm R.A."/>
            <person name="Otillar R.P."/>
            <person name="Pangilinan J."/>
            <person name="Peng Y."/>
            <person name="Rokas A."/>
            <person name="Rosa C.A."/>
            <person name="Scheuner C."/>
            <person name="Sibirny A.A."/>
            <person name="Slot J.C."/>
            <person name="Stielow J.B."/>
            <person name="Sun H."/>
            <person name="Kurtzman C.P."/>
            <person name="Blackwell M."/>
            <person name="Grigoriev I.V."/>
            <person name="Jeffries T.W."/>
        </authorList>
    </citation>
    <scope>NUCLEOTIDE SEQUENCE [LARGE SCALE GENOMIC DNA]</scope>
    <source>
        <strain evidence="10">NRRL Y-1933</strain>
    </source>
</reference>
<dbReference type="PANTHER" id="PTHR12223:SF45">
    <property type="entry name" value="RE50040P"/>
    <property type="match status" value="1"/>
</dbReference>
<dbReference type="Proteomes" id="UP000095085">
    <property type="component" value="Unassembled WGS sequence"/>
</dbReference>
<name>A0A1E4RHX7_9ASCO</name>
<dbReference type="GO" id="GO:0030134">
    <property type="term" value="C:COPII-coated ER to Golgi transport vesicle"/>
    <property type="evidence" value="ECO:0007669"/>
    <property type="project" value="TreeGrafter"/>
</dbReference>
<feature type="domain" description="L-type lectin-like" evidence="8">
    <location>
        <begin position="58"/>
        <end position="285"/>
    </location>
</feature>
<feature type="transmembrane region" description="Helical" evidence="7">
    <location>
        <begin position="382"/>
        <end position="403"/>
    </location>
</feature>
<dbReference type="Gene3D" id="2.60.120.200">
    <property type="match status" value="1"/>
</dbReference>
<dbReference type="EMBL" id="KV454541">
    <property type="protein sequence ID" value="ODV66868.1"/>
    <property type="molecule type" value="Genomic_DNA"/>
</dbReference>
<dbReference type="CDD" id="cd07308">
    <property type="entry name" value="lectin_leg-like"/>
    <property type="match status" value="1"/>
</dbReference>
<comment type="subcellular location">
    <subcellularLocation>
        <location evidence="1">Membrane</location>
        <topology evidence="1">Single-pass type I membrane protein</topology>
    </subcellularLocation>
</comment>
<dbReference type="InterPro" id="IPR013320">
    <property type="entry name" value="ConA-like_dom_sf"/>
</dbReference>
<gene>
    <name evidence="9" type="ORF">HYPBUDRAFT_109852</name>
</gene>
<feature type="transmembrane region" description="Helical" evidence="7">
    <location>
        <begin position="12"/>
        <end position="30"/>
    </location>
</feature>
<evidence type="ECO:0000256" key="1">
    <source>
        <dbReference type="ARBA" id="ARBA00004479"/>
    </source>
</evidence>
<keyword evidence="5 7" id="KW-0472">Membrane</keyword>
<evidence type="ECO:0000259" key="8">
    <source>
        <dbReference type="PROSITE" id="PS51328"/>
    </source>
</evidence>
<dbReference type="GO" id="GO:0005793">
    <property type="term" value="C:endoplasmic reticulum-Golgi intermediate compartment"/>
    <property type="evidence" value="ECO:0007669"/>
    <property type="project" value="TreeGrafter"/>
</dbReference>
<dbReference type="Pfam" id="PF03388">
    <property type="entry name" value="Lectin_leg-like"/>
    <property type="match status" value="1"/>
</dbReference>
<dbReference type="AlphaFoldDB" id="A0A1E4RHX7"/>
<evidence type="ECO:0000256" key="4">
    <source>
        <dbReference type="ARBA" id="ARBA00022989"/>
    </source>
</evidence>
<evidence type="ECO:0000256" key="3">
    <source>
        <dbReference type="ARBA" id="ARBA00022729"/>
    </source>
</evidence>
<evidence type="ECO:0000256" key="7">
    <source>
        <dbReference type="SAM" id="Phobius"/>
    </source>
</evidence>